<evidence type="ECO:0000313" key="3">
    <source>
        <dbReference type="Proteomes" id="UP000321306"/>
    </source>
</evidence>
<gene>
    <name evidence="2" type="ORF">DC3_18120</name>
</gene>
<evidence type="ECO:0000313" key="2">
    <source>
        <dbReference type="EMBL" id="GEM46177.1"/>
    </source>
</evidence>
<dbReference type="CDD" id="cd07812">
    <property type="entry name" value="SRPBCC"/>
    <property type="match status" value="1"/>
</dbReference>
<evidence type="ECO:0000256" key="1">
    <source>
        <dbReference type="SAM" id="MobiDB-lite"/>
    </source>
</evidence>
<sequence>MQDPIQLKQTFPIRSRPDVLFRLVGDPKKRIRWDKSLRQYRYDGEEKLQVGSRVKGVLQWKYGGMAFQAKFTHLQGPNRATLESVKPFGLIEKMTQQWAFKPMPGGAEVTFTFTVVPRYKFVRRAIERLVQNLFAETLLELQRAVDSNMADAMQEAAQDIAKKQREERKKKKKKTS</sequence>
<feature type="region of interest" description="Disordered" evidence="1">
    <location>
        <begin position="155"/>
        <end position="176"/>
    </location>
</feature>
<organism evidence="2 3">
    <name type="scientific">Deinococcus cellulosilyticus (strain DSM 18568 / NBRC 106333 / KACC 11606 / 5516J-15)</name>
    <dbReference type="NCBI Taxonomy" id="1223518"/>
    <lineage>
        <taxon>Bacteria</taxon>
        <taxon>Thermotogati</taxon>
        <taxon>Deinococcota</taxon>
        <taxon>Deinococci</taxon>
        <taxon>Deinococcales</taxon>
        <taxon>Deinococcaceae</taxon>
        <taxon>Deinococcus</taxon>
    </lineage>
</organism>
<dbReference type="InterPro" id="IPR019587">
    <property type="entry name" value="Polyketide_cyclase/dehydratase"/>
</dbReference>
<accession>A0A511N144</accession>
<dbReference type="Pfam" id="PF10604">
    <property type="entry name" value="Polyketide_cyc2"/>
    <property type="match status" value="1"/>
</dbReference>
<dbReference type="Proteomes" id="UP000321306">
    <property type="component" value="Unassembled WGS sequence"/>
</dbReference>
<comment type="caution">
    <text evidence="2">The sequence shown here is derived from an EMBL/GenBank/DDBJ whole genome shotgun (WGS) entry which is preliminary data.</text>
</comment>
<keyword evidence="3" id="KW-1185">Reference proteome</keyword>
<dbReference type="AlphaFoldDB" id="A0A511N144"/>
<reference evidence="2 3" key="1">
    <citation type="submission" date="2019-07" db="EMBL/GenBank/DDBJ databases">
        <title>Whole genome shotgun sequence of Deinococcus cellulosilyticus NBRC 106333.</title>
        <authorList>
            <person name="Hosoyama A."/>
            <person name="Uohara A."/>
            <person name="Ohji S."/>
            <person name="Ichikawa N."/>
        </authorList>
    </citation>
    <scope>NUCLEOTIDE SEQUENCE [LARGE SCALE GENOMIC DNA]</scope>
    <source>
        <strain evidence="2 3">NBRC 106333</strain>
    </source>
</reference>
<dbReference type="SUPFAM" id="SSF55961">
    <property type="entry name" value="Bet v1-like"/>
    <property type="match status" value="1"/>
</dbReference>
<dbReference type="OrthoDB" id="73391at2"/>
<proteinExistence type="predicted"/>
<dbReference type="Gene3D" id="3.30.530.20">
    <property type="match status" value="1"/>
</dbReference>
<name>A0A511N144_DEIC1</name>
<dbReference type="RefSeq" id="WP_146883989.1">
    <property type="nucleotide sequence ID" value="NZ_BJXB01000006.1"/>
</dbReference>
<dbReference type="EMBL" id="BJXB01000006">
    <property type="protein sequence ID" value="GEM46177.1"/>
    <property type="molecule type" value="Genomic_DNA"/>
</dbReference>
<dbReference type="InterPro" id="IPR023393">
    <property type="entry name" value="START-like_dom_sf"/>
</dbReference>
<protein>
    <submittedName>
        <fullName evidence="2">Oligoketide cyclase</fullName>
    </submittedName>
</protein>